<dbReference type="EMBL" id="QBKN01000017">
    <property type="protein sequence ID" value="PTX46285.1"/>
    <property type="molecule type" value="Genomic_DNA"/>
</dbReference>
<dbReference type="OrthoDB" id="9812899at2"/>
<dbReference type="PROSITE" id="PS51257">
    <property type="entry name" value="PROKAR_LIPOPROTEIN"/>
    <property type="match status" value="1"/>
</dbReference>
<feature type="transmembrane region" description="Helical" evidence="1">
    <location>
        <begin position="104"/>
        <end position="123"/>
    </location>
</feature>
<gene>
    <name evidence="3" type="ORF">C8N44_11769</name>
</gene>
<dbReference type="SUPFAM" id="SSF103481">
    <property type="entry name" value="Multidrug resistance efflux transporter EmrE"/>
    <property type="match status" value="2"/>
</dbReference>
<feature type="transmembrane region" description="Helical" evidence="1">
    <location>
        <begin position="132"/>
        <end position="150"/>
    </location>
</feature>
<accession>A0A2T6AR24</accession>
<evidence type="ECO:0000313" key="4">
    <source>
        <dbReference type="Proteomes" id="UP000244069"/>
    </source>
</evidence>
<feature type="transmembrane region" description="Helical" evidence="1">
    <location>
        <begin position="237"/>
        <end position="262"/>
    </location>
</feature>
<dbReference type="GO" id="GO:0016020">
    <property type="term" value="C:membrane"/>
    <property type="evidence" value="ECO:0007669"/>
    <property type="project" value="InterPro"/>
</dbReference>
<comment type="caution">
    <text evidence="3">The sequence shown here is derived from an EMBL/GenBank/DDBJ whole genome shotgun (WGS) entry which is preliminary data.</text>
</comment>
<dbReference type="RefSeq" id="WP_107977387.1">
    <property type="nucleotide sequence ID" value="NZ_BMEZ01000018.1"/>
</dbReference>
<dbReference type="Proteomes" id="UP000244069">
    <property type="component" value="Unassembled WGS sequence"/>
</dbReference>
<feature type="domain" description="EamA" evidence="2">
    <location>
        <begin position="159"/>
        <end position="285"/>
    </location>
</feature>
<sequence>METVQRSASAETVTGIAMMCIGVACLSVNDAIAKTLTDTYHPIQILLMRNAIALPFAAGIALAMGGRRALRSYRPAAHLVRGVLWIAAAICFFTGLRFLGLAEATTLVFAAPVFITGLSALLLKEDVGWRRWTAVLVGFAGVIIVVRPGGATFQAASLYPVATAMIYALLMISARWVDPRESVWTMMLYLVAAGALLSALLAPLVWVPLQMTHLWLFFAIALFGTCGMALMTQAFRFAPAAVVAPFDYTALLWATILGWLLWNEVPDSVTYLGASIIIGSGLFIVWREQRIARSA</sequence>
<protein>
    <submittedName>
        <fullName evidence="3">Drug/metabolite transporter (DMT)-like permease</fullName>
    </submittedName>
</protein>
<evidence type="ECO:0000259" key="2">
    <source>
        <dbReference type="Pfam" id="PF00892"/>
    </source>
</evidence>
<feature type="transmembrane region" description="Helical" evidence="1">
    <location>
        <begin position="12"/>
        <end position="33"/>
    </location>
</feature>
<feature type="transmembrane region" description="Helical" evidence="1">
    <location>
        <begin position="45"/>
        <end position="66"/>
    </location>
</feature>
<name>A0A2T6AR24_9RHOB</name>
<feature type="transmembrane region" description="Helical" evidence="1">
    <location>
        <begin position="186"/>
        <end position="206"/>
    </location>
</feature>
<evidence type="ECO:0000313" key="3">
    <source>
        <dbReference type="EMBL" id="PTX46285.1"/>
    </source>
</evidence>
<feature type="transmembrane region" description="Helical" evidence="1">
    <location>
        <begin position="78"/>
        <end position="98"/>
    </location>
</feature>
<keyword evidence="1" id="KW-1133">Transmembrane helix</keyword>
<organism evidence="3 4">
    <name type="scientific">Allosediminivita pacifica</name>
    <dbReference type="NCBI Taxonomy" id="1267769"/>
    <lineage>
        <taxon>Bacteria</taxon>
        <taxon>Pseudomonadati</taxon>
        <taxon>Pseudomonadota</taxon>
        <taxon>Alphaproteobacteria</taxon>
        <taxon>Rhodobacterales</taxon>
        <taxon>Paracoccaceae</taxon>
        <taxon>Allosediminivita</taxon>
    </lineage>
</organism>
<evidence type="ECO:0000256" key="1">
    <source>
        <dbReference type="SAM" id="Phobius"/>
    </source>
</evidence>
<dbReference type="AlphaFoldDB" id="A0A2T6AR24"/>
<feature type="domain" description="EamA" evidence="2">
    <location>
        <begin position="14"/>
        <end position="146"/>
    </location>
</feature>
<proteinExistence type="predicted"/>
<dbReference type="InterPro" id="IPR037185">
    <property type="entry name" value="EmrE-like"/>
</dbReference>
<reference evidence="3 4" key="1">
    <citation type="submission" date="2018-04" db="EMBL/GenBank/DDBJ databases">
        <title>Genomic Encyclopedia of Archaeal and Bacterial Type Strains, Phase II (KMG-II): from individual species to whole genera.</title>
        <authorList>
            <person name="Goeker M."/>
        </authorList>
    </citation>
    <scope>NUCLEOTIDE SEQUENCE [LARGE SCALE GENOMIC DNA]</scope>
    <source>
        <strain evidence="3 4">DSM 29329</strain>
    </source>
</reference>
<dbReference type="Pfam" id="PF00892">
    <property type="entry name" value="EamA"/>
    <property type="match status" value="2"/>
</dbReference>
<dbReference type="PANTHER" id="PTHR22911">
    <property type="entry name" value="ACYL-MALONYL CONDENSING ENZYME-RELATED"/>
    <property type="match status" value="1"/>
</dbReference>
<feature type="transmembrane region" description="Helical" evidence="1">
    <location>
        <begin position="268"/>
        <end position="286"/>
    </location>
</feature>
<keyword evidence="1" id="KW-0812">Transmembrane</keyword>
<dbReference type="InterPro" id="IPR000620">
    <property type="entry name" value="EamA_dom"/>
</dbReference>
<feature type="transmembrane region" description="Helical" evidence="1">
    <location>
        <begin position="212"/>
        <end position="230"/>
    </location>
</feature>
<dbReference type="PANTHER" id="PTHR22911:SF103">
    <property type="entry name" value="BLR2811 PROTEIN"/>
    <property type="match status" value="1"/>
</dbReference>
<keyword evidence="1" id="KW-0472">Membrane</keyword>
<keyword evidence="4" id="KW-1185">Reference proteome</keyword>
<feature type="transmembrane region" description="Helical" evidence="1">
    <location>
        <begin position="156"/>
        <end position="174"/>
    </location>
</feature>